<proteinExistence type="predicted"/>
<dbReference type="Proteomes" id="UP001519460">
    <property type="component" value="Unassembled WGS sequence"/>
</dbReference>
<dbReference type="AlphaFoldDB" id="A0ABD0LWP4"/>
<protein>
    <submittedName>
        <fullName evidence="1">Uncharacterized protein</fullName>
    </submittedName>
</protein>
<dbReference type="EMBL" id="JACVVK020000020">
    <property type="protein sequence ID" value="KAK7503397.1"/>
    <property type="molecule type" value="Genomic_DNA"/>
</dbReference>
<reference evidence="1 2" key="1">
    <citation type="journal article" date="2023" name="Sci. Data">
        <title>Genome assembly of the Korean intertidal mud-creeper Batillaria attramentaria.</title>
        <authorList>
            <person name="Patra A.K."/>
            <person name="Ho P.T."/>
            <person name="Jun S."/>
            <person name="Lee S.J."/>
            <person name="Kim Y."/>
            <person name="Won Y.J."/>
        </authorList>
    </citation>
    <scope>NUCLEOTIDE SEQUENCE [LARGE SCALE GENOMIC DNA]</scope>
    <source>
        <strain evidence="1">Wonlab-2016</strain>
    </source>
</reference>
<gene>
    <name evidence="1" type="ORF">BaRGS_00005318</name>
</gene>
<name>A0ABD0LWP4_9CAEN</name>
<evidence type="ECO:0000313" key="2">
    <source>
        <dbReference type="Proteomes" id="UP001519460"/>
    </source>
</evidence>
<keyword evidence="2" id="KW-1185">Reference proteome</keyword>
<accession>A0ABD0LWP4</accession>
<comment type="caution">
    <text evidence="1">The sequence shown here is derived from an EMBL/GenBank/DDBJ whole genome shotgun (WGS) entry which is preliminary data.</text>
</comment>
<evidence type="ECO:0000313" key="1">
    <source>
        <dbReference type="EMBL" id="KAK7503397.1"/>
    </source>
</evidence>
<sequence length="81" mass="8793">MKLRSGMDKAGPFTKLYTHGMTSNFSGRHRQCVMLVGDAGGKEASHPATLHPSGGGTQVRDGVFTVRLLRLCPVRNWTPPD</sequence>
<organism evidence="1 2">
    <name type="scientific">Batillaria attramentaria</name>
    <dbReference type="NCBI Taxonomy" id="370345"/>
    <lineage>
        <taxon>Eukaryota</taxon>
        <taxon>Metazoa</taxon>
        <taxon>Spiralia</taxon>
        <taxon>Lophotrochozoa</taxon>
        <taxon>Mollusca</taxon>
        <taxon>Gastropoda</taxon>
        <taxon>Caenogastropoda</taxon>
        <taxon>Sorbeoconcha</taxon>
        <taxon>Cerithioidea</taxon>
        <taxon>Batillariidae</taxon>
        <taxon>Batillaria</taxon>
    </lineage>
</organism>